<keyword evidence="3" id="KW-0540">Nuclease</keyword>
<dbReference type="Gene3D" id="3.10.10.10">
    <property type="entry name" value="HIV Type 1 Reverse Transcriptase, subunit A, domain 1"/>
    <property type="match status" value="1"/>
</dbReference>
<protein>
    <recommendedName>
        <fullName evidence="7">Retropepsins domain-containing protein</fullName>
    </recommendedName>
</protein>
<dbReference type="GO" id="GO:0071897">
    <property type="term" value="P:DNA biosynthetic process"/>
    <property type="evidence" value="ECO:0007669"/>
    <property type="project" value="UniProtKB-ARBA"/>
</dbReference>
<dbReference type="InterPro" id="IPR021109">
    <property type="entry name" value="Peptidase_aspartic_dom_sf"/>
</dbReference>
<dbReference type="InterPro" id="IPR050951">
    <property type="entry name" value="Retrovirus_Pol_polyprotein"/>
</dbReference>
<dbReference type="SUPFAM" id="SSF56672">
    <property type="entry name" value="DNA/RNA polymerases"/>
    <property type="match status" value="1"/>
</dbReference>
<dbReference type="PANTHER" id="PTHR37984">
    <property type="entry name" value="PROTEIN CBG26694"/>
    <property type="match status" value="1"/>
</dbReference>
<evidence type="ECO:0000313" key="6">
    <source>
        <dbReference type="Proteomes" id="UP001458880"/>
    </source>
</evidence>
<sequence>MLRNKGKFVQNFLESEDIFSINTTKQLVNNPFIIDIIIDDISHQFHLDTGASISAMSDNFWKDNFANNYKLKARPLPYGMREKVEIELDNLVKLGVIKPVDYSPWATPIVPAIKKSGAIRICGDFKITLNPCLEIDQSGAIRICGDFKITLNPCLY</sequence>
<dbReference type="GO" id="GO:0016779">
    <property type="term" value="F:nucleotidyltransferase activity"/>
    <property type="evidence" value="ECO:0007669"/>
    <property type="project" value="UniProtKB-KW"/>
</dbReference>
<evidence type="ECO:0000256" key="3">
    <source>
        <dbReference type="ARBA" id="ARBA00022722"/>
    </source>
</evidence>
<keyword evidence="2" id="KW-0548">Nucleotidyltransferase</keyword>
<evidence type="ECO:0000313" key="5">
    <source>
        <dbReference type="EMBL" id="KAK9745984.1"/>
    </source>
</evidence>
<proteinExistence type="predicted"/>
<dbReference type="AlphaFoldDB" id="A0AAW1MIV6"/>
<name>A0AAW1MIV6_POPJA</name>
<keyword evidence="1" id="KW-0808">Transferase</keyword>
<organism evidence="5 6">
    <name type="scientific">Popillia japonica</name>
    <name type="common">Japanese beetle</name>
    <dbReference type="NCBI Taxonomy" id="7064"/>
    <lineage>
        <taxon>Eukaryota</taxon>
        <taxon>Metazoa</taxon>
        <taxon>Ecdysozoa</taxon>
        <taxon>Arthropoda</taxon>
        <taxon>Hexapoda</taxon>
        <taxon>Insecta</taxon>
        <taxon>Pterygota</taxon>
        <taxon>Neoptera</taxon>
        <taxon>Endopterygota</taxon>
        <taxon>Coleoptera</taxon>
        <taxon>Polyphaga</taxon>
        <taxon>Scarabaeiformia</taxon>
        <taxon>Scarabaeidae</taxon>
        <taxon>Rutelinae</taxon>
        <taxon>Popillia</taxon>
    </lineage>
</organism>
<evidence type="ECO:0008006" key="7">
    <source>
        <dbReference type="Google" id="ProtNLM"/>
    </source>
</evidence>
<dbReference type="PANTHER" id="PTHR37984:SF5">
    <property type="entry name" value="PROTEIN NYNRIN-LIKE"/>
    <property type="match status" value="1"/>
</dbReference>
<dbReference type="GO" id="GO:0004519">
    <property type="term" value="F:endonuclease activity"/>
    <property type="evidence" value="ECO:0007669"/>
    <property type="project" value="UniProtKB-KW"/>
</dbReference>
<dbReference type="SUPFAM" id="SSF50630">
    <property type="entry name" value="Acid proteases"/>
    <property type="match status" value="1"/>
</dbReference>
<keyword evidence="6" id="KW-1185">Reference proteome</keyword>
<dbReference type="InterPro" id="IPR043502">
    <property type="entry name" value="DNA/RNA_pol_sf"/>
</dbReference>
<accession>A0AAW1MIV6</accession>
<evidence type="ECO:0000256" key="1">
    <source>
        <dbReference type="ARBA" id="ARBA00022679"/>
    </source>
</evidence>
<reference evidence="5 6" key="1">
    <citation type="journal article" date="2024" name="BMC Genomics">
        <title>De novo assembly and annotation of Popillia japonica's genome with initial clues to its potential as an invasive pest.</title>
        <authorList>
            <person name="Cucini C."/>
            <person name="Boschi S."/>
            <person name="Funari R."/>
            <person name="Cardaioli E."/>
            <person name="Iannotti N."/>
            <person name="Marturano G."/>
            <person name="Paoli F."/>
            <person name="Bruttini M."/>
            <person name="Carapelli A."/>
            <person name="Frati F."/>
            <person name="Nardi F."/>
        </authorList>
    </citation>
    <scope>NUCLEOTIDE SEQUENCE [LARGE SCALE GENOMIC DNA]</scope>
    <source>
        <strain evidence="5">DMR45628</strain>
    </source>
</reference>
<comment type="caution">
    <text evidence="5">The sequence shown here is derived from an EMBL/GenBank/DDBJ whole genome shotgun (WGS) entry which is preliminary data.</text>
</comment>
<evidence type="ECO:0000256" key="4">
    <source>
        <dbReference type="ARBA" id="ARBA00022759"/>
    </source>
</evidence>
<gene>
    <name evidence="5" type="ORF">QE152_g6481</name>
</gene>
<evidence type="ECO:0000256" key="2">
    <source>
        <dbReference type="ARBA" id="ARBA00022695"/>
    </source>
</evidence>
<dbReference type="Proteomes" id="UP001458880">
    <property type="component" value="Unassembled WGS sequence"/>
</dbReference>
<keyword evidence="4" id="KW-0378">Hydrolase</keyword>
<keyword evidence="4" id="KW-0255">Endonuclease</keyword>
<dbReference type="EMBL" id="JASPKY010000043">
    <property type="protein sequence ID" value="KAK9745984.1"/>
    <property type="molecule type" value="Genomic_DNA"/>
</dbReference>